<evidence type="ECO:0000259" key="1">
    <source>
        <dbReference type="Pfam" id="PF07727"/>
    </source>
</evidence>
<dbReference type="AlphaFoldDB" id="A0AAV1VAK3"/>
<name>A0AAV1VAK3_9STRA</name>
<dbReference type="InterPro" id="IPR013103">
    <property type="entry name" value="RVT_2"/>
</dbReference>
<evidence type="ECO:0000313" key="2">
    <source>
        <dbReference type="EMBL" id="CAK7943516.1"/>
    </source>
</evidence>
<dbReference type="Proteomes" id="UP001162060">
    <property type="component" value="Unassembled WGS sequence"/>
</dbReference>
<proteinExistence type="predicted"/>
<dbReference type="Pfam" id="PF07727">
    <property type="entry name" value="RVT_2"/>
    <property type="match status" value="1"/>
</dbReference>
<dbReference type="EMBL" id="CAKLBY020000303">
    <property type="protein sequence ID" value="CAK7943516.1"/>
    <property type="molecule type" value="Genomic_DNA"/>
</dbReference>
<feature type="domain" description="Reverse transcriptase Ty1/copia-type" evidence="1">
    <location>
        <begin position="2"/>
        <end position="46"/>
    </location>
</feature>
<protein>
    <recommendedName>
        <fullName evidence="1">Reverse transcriptase Ty1/copia-type domain-containing protein</fullName>
    </recommendedName>
</protein>
<evidence type="ECO:0000313" key="3">
    <source>
        <dbReference type="Proteomes" id="UP001162060"/>
    </source>
</evidence>
<comment type="caution">
    <text evidence="2">The sequence shown here is derived from an EMBL/GenBank/DDBJ whole genome shotgun (WGS) entry which is preliminary data.</text>
</comment>
<sequence length="77" mass="8721">MKEQVFCVIPEGVELDSTFDCLELVKSIYGLKQASRVWNETFDEYVCSICCIVDRSEESGANGAERPKRVEQKTLAQ</sequence>
<gene>
    <name evidence="2" type="ORF">PM001_LOCUS28666</name>
</gene>
<organism evidence="2 3">
    <name type="scientific">Peronospora matthiolae</name>
    <dbReference type="NCBI Taxonomy" id="2874970"/>
    <lineage>
        <taxon>Eukaryota</taxon>
        <taxon>Sar</taxon>
        <taxon>Stramenopiles</taxon>
        <taxon>Oomycota</taxon>
        <taxon>Peronosporomycetes</taxon>
        <taxon>Peronosporales</taxon>
        <taxon>Peronosporaceae</taxon>
        <taxon>Peronospora</taxon>
    </lineage>
</organism>
<reference evidence="2" key="1">
    <citation type="submission" date="2024-01" db="EMBL/GenBank/DDBJ databases">
        <authorList>
            <person name="Webb A."/>
        </authorList>
    </citation>
    <scope>NUCLEOTIDE SEQUENCE</scope>
    <source>
        <strain evidence="2">Pm1</strain>
    </source>
</reference>
<accession>A0AAV1VAK3</accession>